<reference evidence="1 2" key="1">
    <citation type="journal article" date="2015" name="Genome Announc.">
        <title>Complete Genome Sequence of Caulobacter crescentus Siphophage Sansa.</title>
        <authorList>
            <person name="Vara L."/>
            <person name="Kane A.A."/>
            <person name="Cahill J.L."/>
            <person name="Rasche E.S."/>
            <person name="Kuty Everett G.F."/>
        </authorList>
    </citation>
    <scope>NUCLEOTIDE SEQUENCE [LARGE SCALE GENOMIC DNA]</scope>
</reference>
<proteinExistence type="predicted"/>
<organism evidence="1 2">
    <name type="scientific">Caulobacter phage Sansa</name>
    <dbReference type="NCBI Taxonomy" id="1675600"/>
    <lineage>
        <taxon>Viruses</taxon>
        <taxon>Duplodnaviria</taxon>
        <taxon>Heunggongvirae</taxon>
        <taxon>Uroviricota</taxon>
        <taxon>Caudoviricetes</taxon>
        <taxon>Sansavirus</taxon>
        <taxon>Sansavirus sansa</taxon>
        <taxon>Caulobacter virus Sansa</taxon>
    </lineage>
</organism>
<dbReference type="EMBL" id="KT001913">
    <property type="protein sequence ID" value="AKU43462.1"/>
    <property type="molecule type" value="Genomic_DNA"/>
</dbReference>
<evidence type="ECO:0000313" key="2">
    <source>
        <dbReference type="Proteomes" id="UP000225322"/>
    </source>
</evidence>
<gene>
    <name evidence="1" type="ORF">CPT_Sansa58</name>
</gene>
<evidence type="ECO:0000313" key="1">
    <source>
        <dbReference type="EMBL" id="AKU43462.1"/>
    </source>
</evidence>
<dbReference type="Proteomes" id="UP000225322">
    <property type="component" value="Segment"/>
</dbReference>
<name>A0A0K1LLS5_9CAUD</name>
<sequence length="85" mass="10281">MITMDNIRTVRRMKEQGFSFTRIRSYFARLPRQVVQEIWWAVILRTDEQAFNHVHRVLDFQHMDVALVNGRPLIFTGDLCRNDFR</sequence>
<protein>
    <submittedName>
        <fullName evidence="1">Uncharacterized protein</fullName>
    </submittedName>
</protein>
<accession>A0A0K1LLS5</accession>
<keyword evidence="2" id="KW-1185">Reference proteome</keyword>